<dbReference type="OrthoDB" id="2251794at2759"/>
<dbReference type="GO" id="GO:0006508">
    <property type="term" value="P:proteolysis"/>
    <property type="evidence" value="ECO:0007669"/>
    <property type="project" value="UniProtKB-KW"/>
</dbReference>
<dbReference type="InterPro" id="IPR038765">
    <property type="entry name" value="Papain-like_cys_pep_sf"/>
</dbReference>
<gene>
    <name evidence="7" type="ORF">VFPPC_10350</name>
</gene>
<dbReference type="Proteomes" id="UP000078397">
    <property type="component" value="Unassembled WGS sequence"/>
</dbReference>
<dbReference type="AlphaFoldDB" id="A0A179EZP7"/>
<reference evidence="7 8" key="1">
    <citation type="journal article" date="2016" name="PLoS Pathog.">
        <title>Biosynthesis of antibiotic leucinostatins in bio-control fungus Purpureocillium lilacinum and their inhibition on phytophthora revealed by genome mining.</title>
        <authorList>
            <person name="Wang G."/>
            <person name="Liu Z."/>
            <person name="Lin R."/>
            <person name="Li E."/>
            <person name="Mao Z."/>
            <person name="Ling J."/>
            <person name="Yang Y."/>
            <person name="Yin W.B."/>
            <person name="Xie B."/>
        </authorList>
    </citation>
    <scope>NUCLEOTIDE SEQUENCE [LARGE SCALE GENOMIC DNA]</scope>
    <source>
        <strain evidence="7">170</strain>
    </source>
</reference>
<dbReference type="SUPFAM" id="SSF54001">
    <property type="entry name" value="Cysteine proteinases"/>
    <property type="match status" value="1"/>
</dbReference>
<dbReference type="GeneID" id="28852731"/>
<dbReference type="RefSeq" id="XP_018136765.1">
    <property type="nucleotide sequence ID" value="XM_018288737.1"/>
</dbReference>
<evidence type="ECO:0000256" key="2">
    <source>
        <dbReference type="ARBA" id="ARBA00022670"/>
    </source>
</evidence>
<protein>
    <submittedName>
        <fullName evidence="7">NlpC/P60-like cell-wall peptidase</fullName>
    </submittedName>
</protein>
<dbReference type="InterPro" id="IPR000064">
    <property type="entry name" value="NLP_P60_dom"/>
</dbReference>
<proteinExistence type="inferred from homology"/>
<feature type="chain" id="PRO_5008101049" evidence="5">
    <location>
        <begin position="18"/>
        <end position="165"/>
    </location>
</feature>
<evidence type="ECO:0000313" key="7">
    <source>
        <dbReference type="EMBL" id="OAQ58638.1"/>
    </source>
</evidence>
<name>A0A179EZP7_METCM</name>
<keyword evidence="8" id="KW-1185">Reference proteome</keyword>
<organism evidence="7 8">
    <name type="scientific">Pochonia chlamydosporia 170</name>
    <dbReference type="NCBI Taxonomy" id="1380566"/>
    <lineage>
        <taxon>Eukaryota</taxon>
        <taxon>Fungi</taxon>
        <taxon>Dikarya</taxon>
        <taxon>Ascomycota</taxon>
        <taxon>Pezizomycotina</taxon>
        <taxon>Sordariomycetes</taxon>
        <taxon>Hypocreomycetidae</taxon>
        <taxon>Hypocreales</taxon>
        <taxon>Clavicipitaceae</taxon>
        <taxon>Pochonia</taxon>
    </lineage>
</organism>
<dbReference type="Gene3D" id="3.90.1720.10">
    <property type="entry name" value="endopeptidase domain like (from Nostoc punctiforme)"/>
    <property type="match status" value="1"/>
</dbReference>
<evidence type="ECO:0000256" key="3">
    <source>
        <dbReference type="ARBA" id="ARBA00022801"/>
    </source>
</evidence>
<dbReference type="Pfam" id="PF00877">
    <property type="entry name" value="NLPC_P60"/>
    <property type="match status" value="1"/>
</dbReference>
<comment type="similarity">
    <text evidence="1">Belongs to the peptidase C40 family.</text>
</comment>
<dbReference type="GO" id="GO:0008234">
    <property type="term" value="F:cysteine-type peptidase activity"/>
    <property type="evidence" value="ECO:0007669"/>
    <property type="project" value="UniProtKB-KW"/>
</dbReference>
<dbReference type="EMBL" id="LSBJ02000010">
    <property type="protein sequence ID" value="OAQ58638.1"/>
    <property type="molecule type" value="Genomic_DNA"/>
</dbReference>
<dbReference type="PROSITE" id="PS51935">
    <property type="entry name" value="NLPC_P60"/>
    <property type="match status" value="1"/>
</dbReference>
<keyword evidence="2" id="KW-0645">Protease</keyword>
<keyword evidence="3" id="KW-0378">Hydrolase</keyword>
<evidence type="ECO:0000256" key="5">
    <source>
        <dbReference type="SAM" id="SignalP"/>
    </source>
</evidence>
<evidence type="ECO:0000313" key="8">
    <source>
        <dbReference type="Proteomes" id="UP000078397"/>
    </source>
</evidence>
<accession>A0A179EZP7</accession>
<dbReference type="PANTHER" id="PTHR47359">
    <property type="entry name" value="PEPTIDOGLYCAN DL-ENDOPEPTIDASE CWLO"/>
    <property type="match status" value="1"/>
</dbReference>
<dbReference type="InterPro" id="IPR051794">
    <property type="entry name" value="PG_Endopeptidase_C40"/>
</dbReference>
<dbReference type="PANTHER" id="PTHR47359:SF3">
    <property type="entry name" value="NLP_P60 DOMAIN-CONTAINING PROTEIN-RELATED"/>
    <property type="match status" value="1"/>
</dbReference>
<feature type="signal peptide" evidence="5">
    <location>
        <begin position="1"/>
        <end position="17"/>
    </location>
</feature>
<evidence type="ECO:0000259" key="6">
    <source>
        <dbReference type="PROSITE" id="PS51935"/>
    </source>
</evidence>
<keyword evidence="4" id="KW-0788">Thiol protease</keyword>
<feature type="domain" description="NlpC/P60" evidence="6">
    <location>
        <begin position="30"/>
        <end position="165"/>
    </location>
</feature>
<sequence>MKFTIFTIALAATGGLAAVAAVPGVDSLEKRDGPGIVNAAASVKGTPYVYGGGGCNGPSKGGFDCSGLTQFSVCKGQGGKTIPRTAQQQYHSNMGRRIPRGQAAAGDMVFWGTNGDCANRVVHVGIVVRPGVMINAATPGTVVREQNIWTSSGGLSICPDAVRFW</sequence>
<evidence type="ECO:0000256" key="1">
    <source>
        <dbReference type="ARBA" id="ARBA00007074"/>
    </source>
</evidence>
<dbReference type="STRING" id="1380566.A0A179EZP7"/>
<comment type="caution">
    <text evidence="7">The sequence shown here is derived from an EMBL/GenBank/DDBJ whole genome shotgun (WGS) entry which is preliminary data.</text>
</comment>
<keyword evidence="5" id="KW-0732">Signal</keyword>
<evidence type="ECO:0000256" key="4">
    <source>
        <dbReference type="ARBA" id="ARBA00022807"/>
    </source>
</evidence>
<dbReference type="KEGG" id="pchm:VFPPC_10350"/>